<evidence type="ECO:0000313" key="2">
    <source>
        <dbReference type="Proteomes" id="UP000278288"/>
    </source>
</evidence>
<dbReference type="SUPFAM" id="SSF160631">
    <property type="entry name" value="SMI1/KNR4-like"/>
    <property type="match status" value="1"/>
</dbReference>
<dbReference type="Proteomes" id="UP000278288">
    <property type="component" value="Chromosome"/>
</dbReference>
<accession>A0AAD0YLC6</accession>
<name>A0AAD0YLC6_CHRNA</name>
<keyword evidence="2" id="KW-1185">Reference proteome</keyword>
<evidence type="ECO:0000313" key="1">
    <source>
        <dbReference type="EMBL" id="AZA89311.1"/>
    </source>
</evidence>
<organism evidence="1 2">
    <name type="scientific">Chryseobacterium nakagawai</name>
    <dbReference type="NCBI Taxonomy" id="1241982"/>
    <lineage>
        <taxon>Bacteria</taxon>
        <taxon>Pseudomonadati</taxon>
        <taxon>Bacteroidota</taxon>
        <taxon>Flavobacteriia</taxon>
        <taxon>Flavobacteriales</taxon>
        <taxon>Weeksellaceae</taxon>
        <taxon>Chryseobacterium group</taxon>
        <taxon>Chryseobacterium</taxon>
    </lineage>
</organism>
<evidence type="ECO:0008006" key="3">
    <source>
        <dbReference type="Google" id="ProtNLM"/>
    </source>
</evidence>
<dbReference type="Gene3D" id="3.40.1580.10">
    <property type="entry name" value="SMI1/KNR4-like"/>
    <property type="match status" value="1"/>
</dbReference>
<protein>
    <recommendedName>
        <fullName evidence="3">SMI1/KNR4 family protein</fullName>
    </recommendedName>
</protein>
<dbReference type="EMBL" id="CP033923">
    <property type="protein sequence ID" value="AZA89311.1"/>
    <property type="molecule type" value="Genomic_DNA"/>
</dbReference>
<sequence>MLEQFKELIKKAEKLEKKPKFYGSNSEENISKVEHALQLKFDVFLKTYLQEFGGGGISDLLYTNGILPENPLSNDVCTLYGTTVYARQQFQLPQHFLVINSNFPSDVLVLDTHCGLIYNYEMLSKNRSSTLYPSFENYLLTEWNALIEEY</sequence>
<gene>
    <name evidence="1" type="ORF">EG343_01035</name>
</gene>
<dbReference type="Pfam" id="PF14567">
    <property type="entry name" value="SUKH_5"/>
    <property type="match status" value="1"/>
</dbReference>
<proteinExistence type="predicted"/>
<dbReference type="InterPro" id="IPR037883">
    <property type="entry name" value="Knr4/Smi1-like_sf"/>
</dbReference>
<dbReference type="AlphaFoldDB" id="A0AAD0YLC6"/>
<reference evidence="1 2" key="1">
    <citation type="submission" date="2018-11" db="EMBL/GenBank/DDBJ databases">
        <title>Proposal to divide the Flavobacteriaceae and reorganize its genera based on Amino Acid Identity values calculated from whole genome sequences.</title>
        <authorList>
            <person name="Nicholson A.C."/>
            <person name="Gulvik C.A."/>
            <person name="Whitney A.M."/>
            <person name="Humrighouse B.W."/>
            <person name="Bell M."/>
            <person name="Holmes B."/>
            <person name="Steigerwalt A.G."/>
            <person name="Villarma A."/>
            <person name="Sheth M."/>
            <person name="Batra D."/>
            <person name="Pryor J."/>
            <person name="Bernardet J.-F."/>
            <person name="Hugo C."/>
            <person name="Kampfer P."/>
            <person name="Newman J."/>
            <person name="McQuiston J.R."/>
        </authorList>
    </citation>
    <scope>NUCLEOTIDE SEQUENCE [LARGE SCALE GENOMIC DNA]</scope>
    <source>
        <strain evidence="1 2">G0041</strain>
    </source>
</reference>
<dbReference type="RefSeq" id="WP_123855788.1">
    <property type="nucleotide sequence ID" value="NZ_CP033923.1"/>
</dbReference>
<dbReference type="KEGG" id="cnk:EG343_01035"/>